<dbReference type="Gene3D" id="2.60.120.650">
    <property type="entry name" value="Cupin"/>
    <property type="match status" value="1"/>
</dbReference>
<sequence>MSAQILTDWDAEKAQGFSKKNIIAKHNLHEREMFSDDGLIELLDRYPREQLGIYTMGKDPTKRQALRAGTAEGLSGADILEAVKHGRIWLNLRKANLALPEYRDLCADMFGDIEAQSPGVKTFKQDMGVLISSPDVQVYYHFDVPLVTLWQVRGVKRVWLYTPKEPFLQDEDIERVVLKETEEEVPFELAFDDSAQIIDLEPGLMATWPQFGPHRIVNHGVMNVSLSCEFQTYMSLVRANAAYANGVYRRNFGMTPSIYGNSGAELHFKAFSARVFKMLKLRKAFEYQIPKTFKIDPGADLGFSEV</sequence>
<evidence type="ECO:0000313" key="2">
    <source>
        <dbReference type="Proteomes" id="UP001596303"/>
    </source>
</evidence>
<dbReference type="EMBL" id="JBHSSW010000004">
    <property type="protein sequence ID" value="MFC6197386.1"/>
    <property type="molecule type" value="Genomic_DNA"/>
</dbReference>
<gene>
    <name evidence="1" type="ORF">ACFQDM_04815</name>
</gene>
<proteinExistence type="predicted"/>
<name>A0ABW1S6S9_9PROT</name>
<reference evidence="2" key="1">
    <citation type="journal article" date="2019" name="Int. J. Syst. Evol. Microbiol.">
        <title>The Global Catalogue of Microorganisms (GCM) 10K type strain sequencing project: providing services to taxonomists for standard genome sequencing and annotation.</title>
        <authorList>
            <consortium name="The Broad Institute Genomics Platform"/>
            <consortium name="The Broad Institute Genome Sequencing Center for Infectious Disease"/>
            <person name="Wu L."/>
            <person name="Ma J."/>
        </authorList>
    </citation>
    <scope>NUCLEOTIDE SEQUENCE [LARGE SCALE GENOMIC DNA]</scope>
    <source>
        <strain evidence="2">CGMCC-1.15741</strain>
    </source>
</reference>
<organism evidence="1 2">
    <name type="scientific">Ponticaulis profundi</name>
    <dbReference type="NCBI Taxonomy" id="2665222"/>
    <lineage>
        <taxon>Bacteria</taxon>
        <taxon>Pseudomonadati</taxon>
        <taxon>Pseudomonadota</taxon>
        <taxon>Alphaproteobacteria</taxon>
        <taxon>Hyphomonadales</taxon>
        <taxon>Hyphomonadaceae</taxon>
        <taxon>Ponticaulis</taxon>
    </lineage>
</organism>
<evidence type="ECO:0008006" key="3">
    <source>
        <dbReference type="Google" id="ProtNLM"/>
    </source>
</evidence>
<dbReference type="Proteomes" id="UP001596303">
    <property type="component" value="Unassembled WGS sequence"/>
</dbReference>
<protein>
    <recommendedName>
        <fullName evidence="3">JmjC domain-containing protein</fullName>
    </recommendedName>
</protein>
<evidence type="ECO:0000313" key="1">
    <source>
        <dbReference type="EMBL" id="MFC6197386.1"/>
    </source>
</evidence>
<dbReference type="SUPFAM" id="SSF51197">
    <property type="entry name" value="Clavaminate synthase-like"/>
    <property type="match status" value="1"/>
</dbReference>
<keyword evidence="2" id="KW-1185">Reference proteome</keyword>
<accession>A0ABW1S6S9</accession>
<dbReference type="RefSeq" id="WP_377376191.1">
    <property type="nucleotide sequence ID" value="NZ_JBHSSW010000004.1"/>
</dbReference>
<comment type="caution">
    <text evidence="1">The sequence shown here is derived from an EMBL/GenBank/DDBJ whole genome shotgun (WGS) entry which is preliminary data.</text>
</comment>